<evidence type="ECO:0000256" key="1">
    <source>
        <dbReference type="ARBA" id="ARBA00009277"/>
    </source>
</evidence>
<organism evidence="6 7">
    <name type="scientific">Hydrogenophaga intermedia</name>
    <dbReference type="NCBI Taxonomy" id="65786"/>
    <lineage>
        <taxon>Bacteria</taxon>
        <taxon>Pseudomonadati</taxon>
        <taxon>Pseudomonadota</taxon>
        <taxon>Betaproteobacteria</taxon>
        <taxon>Burkholderiales</taxon>
        <taxon>Comamonadaceae</taxon>
        <taxon>Hydrogenophaga</taxon>
    </lineage>
</organism>
<protein>
    <submittedName>
        <fullName evidence="6">Integrase catalytic region protein</fullName>
    </submittedName>
</protein>
<dbReference type="AlphaFoldDB" id="A0A1L1PX25"/>
<dbReference type="GO" id="GO:0003677">
    <property type="term" value="F:DNA binding"/>
    <property type="evidence" value="ECO:0007669"/>
    <property type="project" value="UniProtKB-KW"/>
</dbReference>
<keyword evidence="4" id="KW-0233">DNA recombination</keyword>
<dbReference type="NCBIfam" id="NF033546">
    <property type="entry name" value="transpos_IS21"/>
    <property type="match status" value="1"/>
</dbReference>
<keyword evidence="7" id="KW-1185">Reference proteome</keyword>
<dbReference type="Proteomes" id="UP000028878">
    <property type="component" value="Unassembled WGS sequence"/>
</dbReference>
<dbReference type="PANTHER" id="PTHR35004">
    <property type="entry name" value="TRANSPOSASE RV3428C-RELATED"/>
    <property type="match status" value="1"/>
</dbReference>
<gene>
    <name evidence="6" type="ORF">BN948_03618</name>
</gene>
<evidence type="ECO:0000313" key="7">
    <source>
        <dbReference type="Proteomes" id="UP000028878"/>
    </source>
</evidence>
<dbReference type="Pfam" id="PF22483">
    <property type="entry name" value="Mu-transpos_C_2"/>
    <property type="match status" value="1"/>
</dbReference>
<accession>A0A1L1PX25</accession>
<evidence type="ECO:0000256" key="4">
    <source>
        <dbReference type="ARBA" id="ARBA00023172"/>
    </source>
</evidence>
<dbReference type="InterPro" id="IPR017894">
    <property type="entry name" value="HTH_IS21_transposase_type"/>
</dbReference>
<dbReference type="EMBL" id="CCAE010000037">
    <property type="protein sequence ID" value="CDN89181.1"/>
    <property type="molecule type" value="Genomic_DNA"/>
</dbReference>
<dbReference type="PANTHER" id="PTHR35004:SF7">
    <property type="entry name" value="INTEGRASE PROTEIN"/>
    <property type="match status" value="1"/>
</dbReference>
<evidence type="ECO:0000259" key="5">
    <source>
        <dbReference type="PROSITE" id="PS50531"/>
    </source>
</evidence>
<evidence type="ECO:0000256" key="2">
    <source>
        <dbReference type="ARBA" id="ARBA00022578"/>
    </source>
</evidence>
<comment type="similarity">
    <text evidence="1">Belongs to the transposase IS21/IS408/IS1162 family.</text>
</comment>
<keyword evidence="3" id="KW-0238">DNA-binding</keyword>
<evidence type="ECO:0000256" key="3">
    <source>
        <dbReference type="ARBA" id="ARBA00023125"/>
    </source>
</evidence>
<evidence type="ECO:0000313" key="6">
    <source>
        <dbReference type="EMBL" id="CDN89181.1"/>
    </source>
</evidence>
<sequence length="510" mass="57755">MINVGTLAKIRRMHLRDGLPIKEIERRTGLARNTIKVWLRKGEMVQPKYPQRVVVSKLDGFTEMLATWLKADQHRGKRDRRTIKALYEALTEQGYTGGYGRVAAFARRWREDQSGKVDKAAFVPLKFALGDAFQFDWSTEYAWVGGLRRRLEVAHTKLCGSRAFWLVAYPTQSHEMLFDAHARAFAAFGGVPQRGIYDNMKTAVDKVGAGKKRVINARFEAMTGHYLFEPEFCNVASGWEKGIVEKNVRDRRSSIWHKALKQRWPSMEALNDWLAQECRAAWAELNHPEWPTLKVADVLQDEQLRLMPNPKPFDGYVEVLARVSSTALVHLQRNRYSVPTEHVHEVVSLRLYPDRLDVVAENIRIASHARSFERSLTFYDWRHYVSLIERKPGALRNGAPFETLPEPLKKLQSILLRHEGGDRVMAQVLAAVPVHGLEPVLVAAELALESGKPSGEHVLNVLARLKAGGQTGDAQEVKTPLTLTVQPLANVQRYDRLRSVDGDDAPGAQP</sequence>
<reference evidence="7" key="1">
    <citation type="submission" date="2014-02" db="EMBL/GenBank/DDBJ databases">
        <authorList>
            <person name="Gan H."/>
        </authorList>
    </citation>
    <scope>NUCLEOTIDE SEQUENCE [LARGE SCALE GENOMIC DNA]</scope>
    <source>
        <strain evidence="7">S1</strain>
    </source>
</reference>
<name>A0A1L1PX25_HYDIT</name>
<dbReference type="GO" id="GO:0032196">
    <property type="term" value="P:transposition"/>
    <property type="evidence" value="ECO:0007669"/>
    <property type="project" value="UniProtKB-KW"/>
</dbReference>
<dbReference type="GO" id="GO:0006310">
    <property type="term" value="P:DNA recombination"/>
    <property type="evidence" value="ECO:0007669"/>
    <property type="project" value="UniProtKB-KW"/>
</dbReference>
<feature type="domain" description="HTH IS21-type" evidence="5">
    <location>
        <begin position="6"/>
        <end position="69"/>
    </location>
</feature>
<keyword evidence="2" id="KW-0815">Transposition</keyword>
<dbReference type="PROSITE" id="PS50531">
    <property type="entry name" value="HTH_IS21"/>
    <property type="match status" value="1"/>
</dbReference>
<reference evidence="7" key="2">
    <citation type="submission" date="2014-11" db="EMBL/GenBank/DDBJ databases">
        <title>Draft genome sequence of Hydrogenophaga intermedia S1.</title>
        <authorList>
            <person name="Gan H.M."/>
            <person name="Chew T.H."/>
            <person name="Stolz A."/>
        </authorList>
    </citation>
    <scope>NUCLEOTIDE SEQUENCE [LARGE SCALE GENOMIC DNA]</scope>
    <source>
        <strain evidence="7">S1</strain>
    </source>
</reference>
<dbReference type="InterPro" id="IPR054353">
    <property type="entry name" value="IstA-like_C"/>
</dbReference>
<proteinExistence type="inferred from homology"/>